<dbReference type="AlphaFoldDB" id="A0A3D9H2F6"/>
<dbReference type="InterPro" id="IPR037883">
    <property type="entry name" value="Knr4/Smi1-like_sf"/>
</dbReference>
<evidence type="ECO:0000259" key="1">
    <source>
        <dbReference type="SMART" id="SM00860"/>
    </source>
</evidence>
<dbReference type="RefSeq" id="WP_115817772.1">
    <property type="nucleotide sequence ID" value="NZ_QRDV01000005.1"/>
</dbReference>
<proteinExistence type="predicted"/>
<evidence type="ECO:0000313" key="3">
    <source>
        <dbReference type="Proteomes" id="UP000256980"/>
    </source>
</evidence>
<reference evidence="2 3" key="1">
    <citation type="submission" date="2018-07" db="EMBL/GenBank/DDBJ databases">
        <title>Genomic Encyclopedia of Type Strains, Phase III (KMG-III): the genomes of soil and plant-associated and newly described type strains.</title>
        <authorList>
            <person name="Whitman W."/>
        </authorList>
    </citation>
    <scope>NUCLEOTIDE SEQUENCE [LARGE SCALE GENOMIC DNA]</scope>
    <source>
        <strain evidence="2 3">CECT 7946</strain>
    </source>
</reference>
<feature type="domain" description="Knr4/Smi1-like" evidence="1">
    <location>
        <begin position="40"/>
        <end position="200"/>
    </location>
</feature>
<dbReference type="OrthoDB" id="1190024at2"/>
<sequence length="352" mass="41033">MMTETNQIERIKIKLRLAKHTDYFFEVFGASSHKYVIHSPIEFKELKNFEKTYNISLPDAYTAFLTQIGNGGLEYKNSVVGNSAAGPDYGIFKLGHPFQFIAEPSLKYLEKAPYFNENTTEKEWESIYEKMDDTISDEDYDIEVAKAYSGILNIGFSGCSGYLGIILNGENKGQIIQTYDEIEYCPHLYKEINFLDWYENWLNEIISGKRIKQKECTNDSEESCIERFLSDKESYWKFVSLSYIRSFNRLSVSSIDALNKSYRKEKDDKVKLYILNLLTKFDYENTKKEIAKLAKQNPIAFLRNLHLYSKEKSIEWLSEINNLKKSNDSELLEYIKHITNIDIKTTANNLDN</sequence>
<dbReference type="Pfam" id="PF09346">
    <property type="entry name" value="SMI1_KNR4"/>
    <property type="match status" value="1"/>
</dbReference>
<dbReference type="EMBL" id="QRDV01000005">
    <property type="protein sequence ID" value="RED43683.1"/>
    <property type="molecule type" value="Genomic_DNA"/>
</dbReference>
<dbReference type="Gene3D" id="3.40.1580.10">
    <property type="entry name" value="SMI1/KNR4-like"/>
    <property type="match status" value="1"/>
</dbReference>
<dbReference type="Proteomes" id="UP000256980">
    <property type="component" value="Unassembled WGS sequence"/>
</dbReference>
<dbReference type="SUPFAM" id="SSF160631">
    <property type="entry name" value="SMI1/KNR4-like"/>
    <property type="match status" value="1"/>
</dbReference>
<keyword evidence="3" id="KW-1185">Reference proteome</keyword>
<organism evidence="2 3">
    <name type="scientific">Winogradskyella eximia</name>
    <dbReference type="NCBI Taxonomy" id="262006"/>
    <lineage>
        <taxon>Bacteria</taxon>
        <taxon>Pseudomonadati</taxon>
        <taxon>Bacteroidota</taxon>
        <taxon>Flavobacteriia</taxon>
        <taxon>Flavobacteriales</taxon>
        <taxon>Flavobacteriaceae</taxon>
        <taxon>Winogradskyella</taxon>
    </lineage>
</organism>
<name>A0A3D9H2F6_9FLAO</name>
<comment type="caution">
    <text evidence="2">The sequence shown here is derived from an EMBL/GenBank/DDBJ whole genome shotgun (WGS) entry which is preliminary data.</text>
</comment>
<protein>
    <submittedName>
        <fullName evidence="2">SMI1/KNR4 family protein SUKH-1</fullName>
    </submittedName>
</protein>
<gene>
    <name evidence="2" type="ORF">DFQ10_105283</name>
</gene>
<evidence type="ECO:0000313" key="2">
    <source>
        <dbReference type="EMBL" id="RED43683.1"/>
    </source>
</evidence>
<dbReference type="InterPro" id="IPR018958">
    <property type="entry name" value="Knr4/Smi1-like_dom"/>
</dbReference>
<accession>A0A3D9H2F6</accession>
<dbReference type="SMART" id="SM00860">
    <property type="entry name" value="SMI1_KNR4"/>
    <property type="match status" value="1"/>
</dbReference>